<comment type="pathway">
    <text evidence="1">Cofactor biosynthesis; thiamine diphosphate biosynthesis.</text>
</comment>
<dbReference type="GO" id="GO:0005737">
    <property type="term" value="C:cytoplasm"/>
    <property type="evidence" value="ECO:0007669"/>
    <property type="project" value="TreeGrafter"/>
</dbReference>
<dbReference type="CDD" id="cd00564">
    <property type="entry name" value="TMP_TenI"/>
    <property type="match status" value="1"/>
</dbReference>
<keyword evidence="2" id="KW-0784">Thiamine biosynthesis</keyword>
<proteinExistence type="predicted"/>
<dbReference type="Pfam" id="PF02581">
    <property type="entry name" value="TMP-TENI"/>
    <property type="match status" value="1"/>
</dbReference>
<dbReference type="InterPro" id="IPR013785">
    <property type="entry name" value="Aldolase_TIM"/>
</dbReference>
<dbReference type="InterPro" id="IPR036206">
    <property type="entry name" value="ThiamineP_synth_sf"/>
</dbReference>
<keyword evidence="5" id="KW-1185">Reference proteome</keyword>
<dbReference type="OrthoDB" id="9812206at2"/>
<sequence length="189" mass="20990">MPHTTGFLRGICKVLKFLAVIDYETFGDDYLKVAERVADRAEMIWFRAKALTAAETFRKAEKMRRLLPHAFLILSERPDIAVAAGFDGVQLNERSLSPETVEEVFPELVTGYSAHSLEEIEQIQADFFTLSPIFMTDKPYEVNPIGALDVTDTGKKVYALGGITVSSLTLLNDKGYYGYAGIGIIKGMI</sequence>
<organism evidence="4 5">
    <name type="scientific">Geovibrio thiophilus</name>
    <dbReference type="NCBI Taxonomy" id="139438"/>
    <lineage>
        <taxon>Bacteria</taxon>
        <taxon>Pseudomonadati</taxon>
        <taxon>Deferribacterota</taxon>
        <taxon>Deferribacteres</taxon>
        <taxon>Deferribacterales</taxon>
        <taxon>Geovibrionaceae</taxon>
        <taxon>Geovibrio</taxon>
    </lineage>
</organism>
<protein>
    <submittedName>
        <fullName evidence="4">Thiamine phosphate synthase</fullName>
    </submittedName>
</protein>
<dbReference type="EMBL" id="CP035108">
    <property type="protein sequence ID" value="QAR32189.1"/>
    <property type="molecule type" value="Genomic_DNA"/>
</dbReference>
<evidence type="ECO:0000256" key="1">
    <source>
        <dbReference type="ARBA" id="ARBA00004948"/>
    </source>
</evidence>
<dbReference type="KEGG" id="gtl:EP073_01885"/>
<reference evidence="4 5" key="1">
    <citation type="submission" date="2019-01" db="EMBL/GenBank/DDBJ databases">
        <title>Geovibrio thiophilus DSM 11263, complete genome.</title>
        <authorList>
            <person name="Spring S."/>
            <person name="Bunk B."/>
            <person name="Sproer C."/>
        </authorList>
    </citation>
    <scope>NUCLEOTIDE SEQUENCE [LARGE SCALE GENOMIC DNA]</scope>
    <source>
        <strain evidence="4 5">DSM 11263</strain>
    </source>
</reference>
<evidence type="ECO:0000256" key="2">
    <source>
        <dbReference type="ARBA" id="ARBA00022977"/>
    </source>
</evidence>
<accession>A0A3R5UZN4</accession>
<dbReference type="AlphaFoldDB" id="A0A3R5UZN4"/>
<evidence type="ECO:0000259" key="3">
    <source>
        <dbReference type="Pfam" id="PF02581"/>
    </source>
</evidence>
<gene>
    <name evidence="4" type="ORF">EP073_01885</name>
</gene>
<dbReference type="GO" id="GO:0004789">
    <property type="term" value="F:thiamine-phosphate diphosphorylase activity"/>
    <property type="evidence" value="ECO:0007669"/>
    <property type="project" value="TreeGrafter"/>
</dbReference>
<evidence type="ECO:0000313" key="5">
    <source>
        <dbReference type="Proteomes" id="UP000287502"/>
    </source>
</evidence>
<dbReference type="GO" id="GO:0009228">
    <property type="term" value="P:thiamine biosynthetic process"/>
    <property type="evidence" value="ECO:0007669"/>
    <property type="project" value="UniProtKB-KW"/>
</dbReference>
<name>A0A3R5UZN4_9BACT</name>
<dbReference type="PANTHER" id="PTHR20857">
    <property type="entry name" value="THIAMINE-PHOSPHATE PYROPHOSPHORYLASE"/>
    <property type="match status" value="1"/>
</dbReference>
<dbReference type="Proteomes" id="UP000287502">
    <property type="component" value="Chromosome"/>
</dbReference>
<feature type="domain" description="Thiamine phosphate synthase/TenI" evidence="3">
    <location>
        <begin position="19"/>
        <end position="182"/>
    </location>
</feature>
<dbReference type="SUPFAM" id="SSF51391">
    <property type="entry name" value="Thiamin phosphate synthase"/>
    <property type="match status" value="1"/>
</dbReference>
<dbReference type="PANTHER" id="PTHR20857:SF15">
    <property type="entry name" value="THIAMINE-PHOSPHATE SYNTHASE"/>
    <property type="match status" value="1"/>
</dbReference>
<evidence type="ECO:0000313" key="4">
    <source>
        <dbReference type="EMBL" id="QAR32189.1"/>
    </source>
</evidence>
<dbReference type="Gene3D" id="3.20.20.70">
    <property type="entry name" value="Aldolase class I"/>
    <property type="match status" value="1"/>
</dbReference>
<dbReference type="InterPro" id="IPR022998">
    <property type="entry name" value="ThiamineP_synth_TenI"/>
</dbReference>